<gene>
    <name evidence="2" type="ORF">RJ639_000100</name>
</gene>
<protein>
    <submittedName>
        <fullName evidence="2">Uncharacterized protein</fullName>
    </submittedName>
</protein>
<dbReference type="Proteomes" id="UP001188597">
    <property type="component" value="Unassembled WGS sequence"/>
</dbReference>
<feature type="compositionally biased region" description="Low complexity" evidence="1">
    <location>
        <begin position="180"/>
        <end position="198"/>
    </location>
</feature>
<dbReference type="EMBL" id="JAVXUP010000003">
    <property type="protein sequence ID" value="KAK3043684.1"/>
    <property type="molecule type" value="Genomic_DNA"/>
</dbReference>
<comment type="caution">
    <text evidence="2">The sequence shown here is derived from an EMBL/GenBank/DDBJ whole genome shotgun (WGS) entry which is preliminary data.</text>
</comment>
<feature type="region of interest" description="Disordered" evidence="1">
    <location>
        <begin position="141"/>
        <end position="202"/>
    </location>
</feature>
<organism evidence="2 3">
    <name type="scientific">Escallonia herrerae</name>
    <dbReference type="NCBI Taxonomy" id="1293975"/>
    <lineage>
        <taxon>Eukaryota</taxon>
        <taxon>Viridiplantae</taxon>
        <taxon>Streptophyta</taxon>
        <taxon>Embryophyta</taxon>
        <taxon>Tracheophyta</taxon>
        <taxon>Spermatophyta</taxon>
        <taxon>Magnoliopsida</taxon>
        <taxon>eudicotyledons</taxon>
        <taxon>Gunneridae</taxon>
        <taxon>Pentapetalae</taxon>
        <taxon>asterids</taxon>
        <taxon>campanulids</taxon>
        <taxon>Escalloniales</taxon>
        <taxon>Escalloniaceae</taxon>
        <taxon>Escallonia</taxon>
    </lineage>
</organism>
<dbReference type="AlphaFoldDB" id="A0AA88XFW3"/>
<name>A0AA88XFW3_9ASTE</name>
<sequence length="257" mass="28572">MSLVGSATSYGNRKLYALNASNDSGLSTSIFNSDKDKMTYKSDSYSTESYDPKYFIDSPSEELVHSSSSSIQGNTFHAQAASSYELMAAQNRSSPSFVAMRDCDAYTSNFESAYLESHSPEAISSDEEKMRLKLQELERALLDDNNNDEDDVFGPDQHMEIDNEWGDPVHDVLLHDSPKESSSSDSNISSISSSKETSLAARHTPRQLLFECEFCRTRMIRLRDVPSHPSNVPHPKCRGQLVASLSVHDPKGLDKPN</sequence>
<accession>A0AA88XFW3</accession>
<evidence type="ECO:0000313" key="3">
    <source>
        <dbReference type="Proteomes" id="UP001188597"/>
    </source>
</evidence>
<keyword evidence="3" id="KW-1185">Reference proteome</keyword>
<feature type="compositionally biased region" description="Basic and acidic residues" evidence="1">
    <location>
        <begin position="157"/>
        <end position="179"/>
    </location>
</feature>
<proteinExistence type="predicted"/>
<evidence type="ECO:0000256" key="1">
    <source>
        <dbReference type="SAM" id="MobiDB-lite"/>
    </source>
</evidence>
<evidence type="ECO:0000313" key="2">
    <source>
        <dbReference type="EMBL" id="KAK3043684.1"/>
    </source>
</evidence>
<reference evidence="2" key="1">
    <citation type="submission" date="2022-12" db="EMBL/GenBank/DDBJ databases">
        <title>Draft genome assemblies for two species of Escallonia (Escalloniales).</title>
        <authorList>
            <person name="Chanderbali A."/>
            <person name="Dervinis C."/>
            <person name="Anghel I."/>
            <person name="Soltis D."/>
            <person name="Soltis P."/>
            <person name="Zapata F."/>
        </authorList>
    </citation>
    <scope>NUCLEOTIDE SEQUENCE</scope>
    <source>
        <strain evidence="2">UCBG64.0493</strain>
        <tissue evidence="2">Leaf</tissue>
    </source>
</reference>